<dbReference type="EMBL" id="GBXM01102941">
    <property type="protein sequence ID" value="JAH05636.1"/>
    <property type="molecule type" value="Transcribed_RNA"/>
</dbReference>
<accession>A0A0E9PLW9</accession>
<organism evidence="1">
    <name type="scientific">Anguilla anguilla</name>
    <name type="common">European freshwater eel</name>
    <name type="synonym">Muraena anguilla</name>
    <dbReference type="NCBI Taxonomy" id="7936"/>
    <lineage>
        <taxon>Eukaryota</taxon>
        <taxon>Metazoa</taxon>
        <taxon>Chordata</taxon>
        <taxon>Craniata</taxon>
        <taxon>Vertebrata</taxon>
        <taxon>Euteleostomi</taxon>
        <taxon>Actinopterygii</taxon>
        <taxon>Neopterygii</taxon>
        <taxon>Teleostei</taxon>
        <taxon>Anguilliformes</taxon>
        <taxon>Anguillidae</taxon>
        <taxon>Anguilla</taxon>
    </lineage>
</organism>
<evidence type="ECO:0000313" key="1">
    <source>
        <dbReference type="EMBL" id="JAH05636.1"/>
    </source>
</evidence>
<name>A0A0E9PLW9_ANGAN</name>
<protein>
    <submittedName>
        <fullName evidence="1">Uncharacterized protein</fullName>
    </submittedName>
</protein>
<sequence>MKNGGFGQGIRGRFFLLFLCPQNCETPNQFPLP</sequence>
<reference evidence="1" key="2">
    <citation type="journal article" date="2015" name="Fish Shellfish Immunol.">
        <title>Early steps in the European eel (Anguilla anguilla)-Vibrio vulnificus interaction in the gills: Role of the RtxA13 toxin.</title>
        <authorList>
            <person name="Callol A."/>
            <person name="Pajuelo D."/>
            <person name="Ebbesson L."/>
            <person name="Teles M."/>
            <person name="MacKenzie S."/>
            <person name="Amaro C."/>
        </authorList>
    </citation>
    <scope>NUCLEOTIDE SEQUENCE</scope>
</reference>
<dbReference type="AlphaFoldDB" id="A0A0E9PLW9"/>
<proteinExistence type="predicted"/>
<reference evidence="1" key="1">
    <citation type="submission" date="2014-11" db="EMBL/GenBank/DDBJ databases">
        <authorList>
            <person name="Amaro Gonzalez C."/>
        </authorList>
    </citation>
    <scope>NUCLEOTIDE SEQUENCE</scope>
</reference>